<feature type="compositionally biased region" description="Acidic residues" evidence="1">
    <location>
        <begin position="101"/>
        <end position="117"/>
    </location>
</feature>
<dbReference type="InterPro" id="IPR039876">
    <property type="entry name" value="HAP28"/>
</dbReference>
<feature type="region of interest" description="Disordered" evidence="1">
    <location>
        <begin position="199"/>
        <end position="222"/>
    </location>
</feature>
<dbReference type="EMBL" id="VEVO01000020">
    <property type="protein sequence ID" value="KAF0025179.1"/>
    <property type="molecule type" value="Genomic_DNA"/>
</dbReference>
<evidence type="ECO:0000313" key="4">
    <source>
        <dbReference type="Proteomes" id="UP000438429"/>
    </source>
</evidence>
<feature type="region of interest" description="Disordered" evidence="1">
    <location>
        <begin position="1"/>
        <end position="29"/>
    </location>
</feature>
<feature type="compositionally biased region" description="Basic and acidic residues" evidence="1">
    <location>
        <begin position="155"/>
        <end position="168"/>
    </location>
</feature>
<protein>
    <recommendedName>
        <fullName evidence="2">Casein kinase substrate phosphoprotein PP28 domain-containing protein</fullName>
    </recommendedName>
</protein>
<dbReference type="InterPro" id="IPR028118">
    <property type="entry name" value="Chibby_fam"/>
</dbReference>
<dbReference type="AlphaFoldDB" id="A0A6A4RY09"/>
<evidence type="ECO:0000256" key="1">
    <source>
        <dbReference type="SAM" id="MobiDB-lite"/>
    </source>
</evidence>
<evidence type="ECO:0000313" key="3">
    <source>
        <dbReference type="EMBL" id="KAF0025179.1"/>
    </source>
</evidence>
<name>A0A6A4RY09_SCOMX</name>
<feature type="compositionally biased region" description="Basic and acidic residues" evidence="1">
    <location>
        <begin position="78"/>
        <end position="100"/>
    </location>
</feature>
<gene>
    <name evidence="3" type="ORF">F2P81_022060</name>
</gene>
<feature type="region of interest" description="Disordered" evidence="1">
    <location>
        <begin position="55"/>
        <end position="168"/>
    </location>
</feature>
<accession>A0A6A4RY09</accession>
<dbReference type="PANTHER" id="PTHR22055">
    <property type="entry name" value="28 KDA HEAT- AND ACID-STABLE PHOSPHOPROTEIN PDGF-ASSOCIATED PROTEIN"/>
    <property type="match status" value="1"/>
</dbReference>
<evidence type="ECO:0000259" key="2">
    <source>
        <dbReference type="Pfam" id="PF10252"/>
    </source>
</evidence>
<reference evidence="3 4" key="1">
    <citation type="submission" date="2019-06" db="EMBL/GenBank/DDBJ databases">
        <title>Draft genomes of female and male turbot (Scophthalmus maximus).</title>
        <authorList>
            <person name="Xu H."/>
            <person name="Xu X.-W."/>
            <person name="Shao C."/>
            <person name="Chen S."/>
        </authorList>
    </citation>
    <scope>NUCLEOTIDE SEQUENCE [LARGE SCALE GENOMIC DNA]</scope>
    <source>
        <strain evidence="3">Ysfricsl-2016a</strain>
        <tissue evidence="3">Blood</tissue>
    </source>
</reference>
<dbReference type="InterPro" id="IPR019380">
    <property type="entry name" value="Casein_kinase_sb_PP28"/>
</dbReference>
<dbReference type="Proteomes" id="UP000438429">
    <property type="component" value="Unassembled WGS sequence"/>
</dbReference>
<comment type="caution">
    <text evidence="3">The sequence shown here is derived from an EMBL/GenBank/DDBJ whole genome shotgun (WGS) entry which is preliminary data.</text>
</comment>
<proteinExistence type="predicted"/>
<feature type="domain" description="Casein kinase substrate phosphoprotein PP28" evidence="2">
    <location>
        <begin position="134"/>
        <end position="210"/>
    </location>
</feature>
<feature type="compositionally biased region" description="Polar residues" evidence="1">
    <location>
        <begin position="1"/>
        <end position="10"/>
    </location>
</feature>
<dbReference type="Pfam" id="PF14645">
    <property type="entry name" value="Chibby"/>
    <property type="match status" value="1"/>
</dbReference>
<organism evidence="3 4">
    <name type="scientific">Scophthalmus maximus</name>
    <name type="common">Turbot</name>
    <name type="synonym">Psetta maxima</name>
    <dbReference type="NCBI Taxonomy" id="52904"/>
    <lineage>
        <taxon>Eukaryota</taxon>
        <taxon>Metazoa</taxon>
        <taxon>Chordata</taxon>
        <taxon>Craniata</taxon>
        <taxon>Vertebrata</taxon>
        <taxon>Euteleostomi</taxon>
        <taxon>Actinopterygii</taxon>
        <taxon>Neopterygii</taxon>
        <taxon>Teleostei</taxon>
        <taxon>Neoteleostei</taxon>
        <taxon>Acanthomorphata</taxon>
        <taxon>Carangaria</taxon>
        <taxon>Pleuronectiformes</taxon>
        <taxon>Pleuronectoidei</taxon>
        <taxon>Scophthalmidae</taxon>
        <taxon>Scophthalmus</taxon>
    </lineage>
</organism>
<sequence length="222" mass="25384">MPLFGNTFSPKKTPPRRSASLSSLHTLDRSTREIELGLECVTPVMNLGGQSMKFEEGQWITGKRCHKGRGKQFSNPEEIDRQMRQQKELEEKGGAEKESSSDSEEESSSDDESEVSDDQNRKRSGVEGLIEIENPNRVSQKSKKVAELDVTAPRELTRREREEIEKQKSKERYMKLHLEGKTDQAKADLARLAIIKKQREDAAKKRDELRKDKEAEDAKGKR</sequence>
<dbReference type="Pfam" id="PF10252">
    <property type="entry name" value="PP28"/>
    <property type="match status" value="1"/>
</dbReference>